<evidence type="ECO:0000256" key="1">
    <source>
        <dbReference type="SAM" id="Phobius"/>
    </source>
</evidence>
<keyword evidence="1" id="KW-0812">Transmembrane</keyword>
<dbReference type="Proteomes" id="UP000070371">
    <property type="component" value="Chromosome"/>
</dbReference>
<sequence>MPVSVLDINGARHPSWHKALVLFLVIGVSTLCMIQRANAMSQTEKSALGEVQTESSSGKLHCEITTKTVSQNLQLRGVVWSGDKAAGSYSFVVTKQGVSGRSNIAQSGLFDVAPDERKIVGMVIVNALAGDRYLARLSVRSGGNEAACDTTLD</sequence>
<reference evidence="3 4" key="1">
    <citation type="submission" date="2016-02" db="EMBL/GenBank/DDBJ databases">
        <title>Complete genome sequence of Halocynthiibacter arcticus PAMC 20958t from arctic marine sediment.</title>
        <authorList>
            <person name="Lee Y.M."/>
            <person name="Baek K."/>
            <person name="Lee H.K."/>
            <person name="Shin S.C."/>
        </authorList>
    </citation>
    <scope>NUCLEOTIDE SEQUENCE [LARGE SCALE GENOMIC DNA]</scope>
    <source>
        <strain evidence="3">PAMC 20958</strain>
    </source>
</reference>
<keyword evidence="4" id="KW-1185">Reference proteome</keyword>
<dbReference type="NCBIfam" id="NF041112">
    <property type="entry name" value="chap_CsgH_alph"/>
    <property type="match status" value="1"/>
</dbReference>
<protein>
    <recommendedName>
        <fullName evidence="2">CsgH-like domain-containing protein</fullName>
    </recommendedName>
</protein>
<organism evidence="3 4">
    <name type="scientific">Falsihalocynthiibacter arcticus</name>
    <dbReference type="NCBI Taxonomy" id="1579316"/>
    <lineage>
        <taxon>Bacteria</taxon>
        <taxon>Pseudomonadati</taxon>
        <taxon>Pseudomonadota</taxon>
        <taxon>Alphaproteobacteria</taxon>
        <taxon>Rhodobacterales</taxon>
        <taxon>Roseobacteraceae</taxon>
        <taxon>Falsihalocynthiibacter</taxon>
    </lineage>
</organism>
<dbReference type="Pfam" id="PF21112">
    <property type="entry name" value="CsgH"/>
    <property type="match status" value="1"/>
</dbReference>
<dbReference type="InterPro" id="IPR047726">
    <property type="entry name" value="CsgH_dom"/>
</dbReference>
<name>A0A126UZM3_9RHOB</name>
<keyword evidence="1" id="KW-1133">Transmembrane helix</keyword>
<proteinExistence type="predicted"/>
<dbReference type="EMBL" id="CP014327">
    <property type="protein sequence ID" value="AML51494.1"/>
    <property type="molecule type" value="Genomic_DNA"/>
</dbReference>
<evidence type="ECO:0000259" key="2">
    <source>
        <dbReference type="Pfam" id="PF21112"/>
    </source>
</evidence>
<gene>
    <name evidence="3" type="ORF">RC74_09695</name>
</gene>
<dbReference type="InterPro" id="IPR048632">
    <property type="entry name" value="CsgH-like"/>
</dbReference>
<evidence type="ECO:0000313" key="3">
    <source>
        <dbReference type="EMBL" id="AML51494.1"/>
    </source>
</evidence>
<evidence type="ECO:0000313" key="4">
    <source>
        <dbReference type="Proteomes" id="UP000070371"/>
    </source>
</evidence>
<accession>A0A126UZM3</accession>
<keyword evidence="1" id="KW-0472">Membrane</keyword>
<feature type="transmembrane region" description="Helical" evidence="1">
    <location>
        <begin position="15"/>
        <end position="34"/>
    </location>
</feature>
<dbReference type="AlphaFoldDB" id="A0A126UZM3"/>
<dbReference type="STRING" id="1579316.RC74_09695"/>
<dbReference type="Gene3D" id="2.60.40.2420">
    <property type="match status" value="1"/>
</dbReference>
<dbReference type="KEGG" id="hat:RC74_09695"/>
<dbReference type="InterPro" id="IPR053722">
    <property type="entry name" value="Curli_assembly_CsgC/AgfC"/>
</dbReference>
<feature type="domain" description="CsgH-like" evidence="2">
    <location>
        <begin position="60"/>
        <end position="148"/>
    </location>
</feature>